<sequence>MNTLRMPMMIPIQSNSNRSDMMPQMVASQIRTPYYSQPILNSYPFPSGSSLTFGNDISNGAGSISLAPVNPMQTMGQSTSISMANYANQDIRIHGMDQDNTRLLPSYYLNSYLLKPSEDSSLLNCLLTLESENLQSVPYILLSIRVPHSYLIKLFGELFTDVERSSVSKDENQLHQTLVMFLQQHQEISLHNVLVTDDAETTKKLAEYQQFTLVFNQCLSSANTSNDLPLNADGKEVIKNPVAPGEVGWLNQVRNYQHEHNYPVMSPKSRNTHPGKPTVLTTDEELILTNFILHLEERQVRIPREDVGKLVMGLMRVLGRQHPFKDDGPHRHWFNGFFRRNPTIMKTRQTSAPAPREQLKEDQIEQFLGEIKRLDALGLISLAARSLHRARLDDTGYHIDVTQDGVPSFLQQNSTQVMSSSLLMIDATKEEKKKKTWTSDQLAWAVEEVSSGRATMKDVSERVGIPIATIRNHCRNPQMGARRGPPTVLTATEELALERFLIRLDDCGYKANKEELGKLVMRLVNNDKRPHPFKEDGPHRHWFDGFYRRHKTLLARKRAANSSLSRQEAPPEMMEKFFEELNSVRTQTGDLPEQPTKRAKLSPMDVLTVNDQPATTINLGDIPTSMGGAELGADAGEAPQPMVENFEPEQASVRKGGRPKLPLFSVRTSRQKARTAKVMNFIRSFAIENQENVDDILWSLLILRVKGSGNADITNNLERLYQAWAQYVSSVPMENMQGVAAIQPMALQGMAPPVAQLTGDMVQLQQQTIHQPETEYPMHQMSIDAGNMLEADQNDIMARV</sequence>
<dbReference type="EMBL" id="LXWW01000466">
    <property type="protein sequence ID" value="OAO13083.1"/>
    <property type="molecule type" value="Genomic_DNA"/>
</dbReference>
<comment type="caution">
    <text evidence="1">The sequence shown here is derived from an EMBL/GenBank/DDBJ whole genome shotgun (WGS) entry which is preliminary data.</text>
</comment>
<accession>A0A196S7R6</accession>
<gene>
    <name evidence="1" type="ORF">AV274_5231</name>
</gene>
<proteinExistence type="predicted"/>
<name>A0A196S7R6_BLAHN</name>
<protein>
    <recommendedName>
        <fullName evidence="3">HTH CENPB-type domain-containing protein</fullName>
    </recommendedName>
</protein>
<dbReference type="AlphaFoldDB" id="A0A196S7R6"/>
<dbReference type="STRING" id="478820.A0A196S7R6"/>
<dbReference type="OrthoDB" id="4327074at2759"/>
<organism evidence="1 2">
    <name type="scientific">Blastocystis sp. subtype 1 (strain ATCC 50177 / NandII)</name>
    <dbReference type="NCBI Taxonomy" id="478820"/>
    <lineage>
        <taxon>Eukaryota</taxon>
        <taxon>Sar</taxon>
        <taxon>Stramenopiles</taxon>
        <taxon>Bigyra</taxon>
        <taxon>Opalozoa</taxon>
        <taxon>Opalinata</taxon>
        <taxon>Blastocystidae</taxon>
        <taxon>Blastocystis</taxon>
    </lineage>
</organism>
<evidence type="ECO:0000313" key="1">
    <source>
        <dbReference type="EMBL" id="OAO13083.1"/>
    </source>
</evidence>
<reference evidence="1 2" key="1">
    <citation type="submission" date="2016-05" db="EMBL/GenBank/DDBJ databases">
        <title>Nuclear genome of Blastocystis sp. subtype 1 NandII.</title>
        <authorList>
            <person name="Gentekaki E."/>
            <person name="Curtis B."/>
            <person name="Stairs C."/>
            <person name="Eme L."/>
            <person name="Herman E."/>
            <person name="Klimes V."/>
            <person name="Arias M.C."/>
            <person name="Elias M."/>
            <person name="Hilliou F."/>
            <person name="Klute M."/>
            <person name="Malik S.-B."/>
            <person name="Pightling A."/>
            <person name="Rachubinski R."/>
            <person name="Salas D."/>
            <person name="Schlacht A."/>
            <person name="Suga H."/>
            <person name="Archibald J."/>
            <person name="Ball S.G."/>
            <person name="Clark G."/>
            <person name="Dacks J."/>
            <person name="Van Der Giezen M."/>
            <person name="Tsaousis A."/>
            <person name="Roger A."/>
        </authorList>
    </citation>
    <scope>NUCLEOTIDE SEQUENCE [LARGE SCALE GENOMIC DNA]</scope>
    <source>
        <strain evidence="2">ATCC 50177 / NandII</strain>
    </source>
</reference>
<evidence type="ECO:0000313" key="2">
    <source>
        <dbReference type="Proteomes" id="UP000078348"/>
    </source>
</evidence>
<dbReference type="Proteomes" id="UP000078348">
    <property type="component" value="Unassembled WGS sequence"/>
</dbReference>
<evidence type="ECO:0008006" key="3">
    <source>
        <dbReference type="Google" id="ProtNLM"/>
    </source>
</evidence>
<keyword evidence="2" id="KW-1185">Reference proteome</keyword>